<dbReference type="EMBL" id="BPWL01000004">
    <property type="protein sequence ID" value="GJJ09613.1"/>
    <property type="molecule type" value="Genomic_DNA"/>
</dbReference>
<comment type="similarity">
    <text evidence="1">Belongs to the SMP-30/CGR1 family.</text>
</comment>
<evidence type="ECO:0000313" key="5">
    <source>
        <dbReference type="EMBL" id="GJJ09613.1"/>
    </source>
</evidence>
<dbReference type="InterPro" id="IPR005511">
    <property type="entry name" value="SMP-30"/>
</dbReference>
<dbReference type="InterPro" id="IPR011042">
    <property type="entry name" value="6-blade_b-propeller_TolB-like"/>
</dbReference>
<feature type="active site" description="Proton donor/acceptor" evidence="2">
    <location>
        <position position="243"/>
    </location>
</feature>
<feature type="binding site" evidence="3">
    <location>
        <position position="243"/>
    </location>
    <ligand>
        <name>a divalent metal cation</name>
        <dbReference type="ChEBI" id="CHEBI:60240"/>
    </ligand>
</feature>
<keyword evidence="3" id="KW-0479">Metal-binding</keyword>
<dbReference type="Proteomes" id="UP001050691">
    <property type="component" value="Unassembled WGS sequence"/>
</dbReference>
<dbReference type="GO" id="GO:0019853">
    <property type="term" value="P:L-ascorbic acid biosynthetic process"/>
    <property type="evidence" value="ECO:0007669"/>
    <property type="project" value="TreeGrafter"/>
</dbReference>
<feature type="binding site" evidence="3">
    <location>
        <position position="189"/>
    </location>
    <ligand>
        <name>a divalent metal cation</name>
        <dbReference type="ChEBI" id="CHEBI:60240"/>
    </ligand>
</feature>
<feature type="binding site" evidence="3">
    <location>
        <position position="138"/>
    </location>
    <ligand>
        <name>substrate</name>
    </ligand>
</feature>
<dbReference type="PRINTS" id="PR01790">
    <property type="entry name" value="SMP30FAMILY"/>
</dbReference>
<comment type="caution">
    <text evidence="5">The sequence shown here is derived from an EMBL/GenBank/DDBJ whole genome shotgun (WGS) entry which is preliminary data.</text>
</comment>
<feature type="binding site" evidence="3">
    <location>
        <position position="140"/>
    </location>
    <ligand>
        <name>substrate</name>
    </ligand>
</feature>
<comment type="cofactor">
    <cofactor evidence="3">
        <name>Zn(2+)</name>
        <dbReference type="ChEBI" id="CHEBI:29105"/>
    </cofactor>
    <text evidence="3">Binds 1 divalent metal cation per subunit.</text>
</comment>
<evidence type="ECO:0000256" key="3">
    <source>
        <dbReference type="PIRSR" id="PIRSR605511-2"/>
    </source>
</evidence>
<dbReference type="AlphaFoldDB" id="A0AAV5AAF3"/>
<dbReference type="PANTHER" id="PTHR10907">
    <property type="entry name" value="REGUCALCIN"/>
    <property type="match status" value="1"/>
</dbReference>
<dbReference type="PANTHER" id="PTHR10907:SF47">
    <property type="entry name" value="REGUCALCIN"/>
    <property type="match status" value="1"/>
</dbReference>
<dbReference type="GO" id="GO:0005509">
    <property type="term" value="F:calcium ion binding"/>
    <property type="evidence" value="ECO:0007669"/>
    <property type="project" value="TreeGrafter"/>
</dbReference>
<feature type="domain" description="SMP-30/Gluconolactonase/LRE-like region" evidence="4">
    <location>
        <begin position="51"/>
        <end position="303"/>
    </location>
</feature>
<dbReference type="Pfam" id="PF08450">
    <property type="entry name" value="SGL"/>
    <property type="match status" value="1"/>
</dbReference>
<protein>
    <recommendedName>
        <fullName evidence="4">SMP-30/Gluconolactonase/LRE-like region domain-containing protein</fullName>
    </recommendedName>
</protein>
<evidence type="ECO:0000256" key="1">
    <source>
        <dbReference type="ARBA" id="ARBA00008853"/>
    </source>
</evidence>
<reference evidence="5" key="1">
    <citation type="submission" date="2021-10" db="EMBL/GenBank/DDBJ databases">
        <title>De novo Genome Assembly of Clathrus columnatus (Basidiomycota, Fungi) Using Illumina and Nanopore Sequence Data.</title>
        <authorList>
            <person name="Ogiso-Tanaka E."/>
            <person name="Itagaki H."/>
            <person name="Hosoya T."/>
            <person name="Hosaka K."/>
        </authorList>
    </citation>
    <scope>NUCLEOTIDE SEQUENCE</scope>
    <source>
        <strain evidence="5">MO-923</strain>
    </source>
</reference>
<dbReference type="GO" id="GO:0004341">
    <property type="term" value="F:gluconolactonase activity"/>
    <property type="evidence" value="ECO:0007669"/>
    <property type="project" value="TreeGrafter"/>
</dbReference>
<keyword evidence="6" id="KW-1185">Reference proteome</keyword>
<evidence type="ECO:0000256" key="2">
    <source>
        <dbReference type="PIRSR" id="PIRSR605511-1"/>
    </source>
</evidence>
<name>A0AAV5AAF3_9AGAM</name>
<accession>A0AAV5AAF3</accession>
<sequence>MSNVVSLGDMEEESPDYEVKLLYPTQCLLGEGRSSQGSAFVKRVLLNRLLGPLYEPQTSTLHFVDIIKHQILHYNAVNHEITIDQFDKPISCLAFRTNGIGFAVAAEGGFAIVEYENNLPCLKYIAEPLPEEQQPYTRFNDGACDPRGRFLAGTLFHKEEPHFNGSLYSYDPETKECKLLDNQDITDSNGLGWSPDGKTLYFTDSFHNHIYAYDYDVDTGNISNRRIFVDALAQGLSSETFCDGLCFDDEGGLWSARWNGSCIARFRSDGTLDFTIRIPGALHVTACTFGGPDNDLLYVTTARCGVIPGSGEPAQQEQYPNSGDLFVVDLKGRFHGGIWRYKFGG</sequence>
<gene>
    <name evidence="5" type="ORF">Clacol_003836</name>
</gene>
<dbReference type="InterPro" id="IPR013658">
    <property type="entry name" value="SGL"/>
</dbReference>
<dbReference type="SUPFAM" id="SSF63829">
    <property type="entry name" value="Calcium-dependent phosphotriesterase"/>
    <property type="match status" value="1"/>
</dbReference>
<keyword evidence="3" id="KW-0862">Zinc</keyword>
<evidence type="ECO:0000259" key="4">
    <source>
        <dbReference type="Pfam" id="PF08450"/>
    </source>
</evidence>
<organism evidence="5 6">
    <name type="scientific">Clathrus columnatus</name>
    <dbReference type="NCBI Taxonomy" id="1419009"/>
    <lineage>
        <taxon>Eukaryota</taxon>
        <taxon>Fungi</taxon>
        <taxon>Dikarya</taxon>
        <taxon>Basidiomycota</taxon>
        <taxon>Agaricomycotina</taxon>
        <taxon>Agaricomycetes</taxon>
        <taxon>Phallomycetidae</taxon>
        <taxon>Phallales</taxon>
        <taxon>Clathraceae</taxon>
        <taxon>Clathrus</taxon>
    </lineage>
</organism>
<evidence type="ECO:0000313" key="6">
    <source>
        <dbReference type="Proteomes" id="UP001050691"/>
    </source>
</evidence>
<proteinExistence type="inferred from homology"/>
<dbReference type="Gene3D" id="2.120.10.30">
    <property type="entry name" value="TolB, C-terminal domain"/>
    <property type="match status" value="1"/>
</dbReference>